<accession>A0A8J2NIV5</accession>
<dbReference type="EMBL" id="CAJVCH010023015">
    <property type="protein sequence ID" value="CAG7693769.1"/>
    <property type="molecule type" value="Genomic_DNA"/>
</dbReference>
<dbReference type="PROSITE" id="PS50127">
    <property type="entry name" value="UBC_2"/>
    <property type="match status" value="1"/>
</dbReference>
<evidence type="ECO:0000259" key="1">
    <source>
        <dbReference type="PROSITE" id="PS50127"/>
    </source>
</evidence>
<keyword evidence="3" id="KW-1185">Reference proteome</keyword>
<organism evidence="2 3">
    <name type="scientific">Allacma fusca</name>
    <dbReference type="NCBI Taxonomy" id="39272"/>
    <lineage>
        <taxon>Eukaryota</taxon>
        <taxon>Metazoa</taxon>
        <taxon>Ecdysozoa</taxon>
        <taxon>Arthropoda</taxon>
        <taxon>Hexapoda</taxon>
        <taxon>Collembola</taxon>
        <taxon>Symphypleona</taxon>
        <taxon>Sminthuridae</taxon>
        <taxon>Allacma</taxon>
    </lineage>
</organism>
<dbReference type="SMART" id="SM00212">
    <property type="entry name" value="UBCc"/>
    <property type="match status" value="1"/>
</dbReference>
<dbReference type="PANTHER" id="PTHR24067">
    <property type="entry name" value="UBIQUITIN-CONJUGATING ENZYME E2"/>
    <property type="match status" value="1"/>
</dbReference>
<dbReference type="AlphaFoldDB" id="A0A8J2NIV5"/>
<dbReference type="CDD" id="cd23814">
    <property type="entry name" value="UEV_AKTIP"/>
    <property type="match status" value="1"/>
</dbReference>
<reference evidence="2" key="1">
    <citation type="submission" date="2021-06" db="EMBL/GenBank/DDBJ databases">
        <authorList>
            <person name="Hodson N. C."/>
            <person name="Mongue J. A."/>
            <person name="Jaron S. K."/>
        </authorList>
    </citation>
    <scope>NUCLEOTIDE SEQUENCE</scope>
</reference>
<sequence>MNTSTPNRSVITDNCPPVRNNQLPSHFSLLSPLFRESYLTAEYCMLSNQPKLGGIYVIPSSQSPSLWFGVVFVHHGLYQGGVFRFILKFPDYFPDSGQIPVLSFHPPIFHPQIHPTKGTVDLKRYFRHGWIRGNNHVWQVLKIVKSIFYKMDLSHPVDKSAAEMFEVNQENFIAKVQQEVDLSVSRVYDEPPDGYKDPHYIRFSKYDSSLHDNIRAKALQPLFNVLKSPVRSDEAAKKGLSFMSTP</sequence>
<protein>
    <recommendedName>
        <fullName evidence="1">UBC core domain-containing protein</fullName>
    </recommendedName>
</protein>
<feature type="domain" description="UBC core" evidence="1">
    <location>
        <begin position="34"/>
        <end position="185"/>
    </location>
</feature>
<evidence type="ECO:0000313" key="2">
    <source>
        <dbReference type="EMBL" id="CAG7693769.1"/>
    </source>
</evidence>
<dbReference type="Proteomes" id="UP000708208">
    <property type="component" value="Unassembled WGS sequence"/>
</dbReference>
<comment type="caution">
    <text evidence="2">The sequence shown here is derived from an EMBL/GenBank/DDBJ whole genome shotgun (WGS) entry which is preliminary data.</text>
</comment>
<proteinExistence type="predicted"/>
<evidence type="ECO:0000313" key="3">
    <source>
        <dbReference type="Proteomes" id="UP000708208"/>
    </source>
</evidence>
<dbReference type="InterPro" id="IPR050113">
    <property type="entry name" value="Ub_conjugating_enzyme"/>
</dbReference>
<name>A0A8J2NIV5_9HEXA</name>
<dbReference type="InterPro" id="IPR000608">
    <property type="entry name" value="UBC"/>
</dbReference>
<dbReference type="Pfam" id="PF00179">
    <property type="entry name" value="UQ_con"/>
    <property type="match status" value="1"/>
</dbReference>
<dbReference type="OrthoDB" id="5596422at2759"/>
<gene>
    <name evidence="2" type="ORF">AFUS01_LOCUS3798</name>
</gene>